<keyword evidence="2 8" id="KW-0349">Heme</keyword>
<keyword evidence="12" id="KW-1185">Reference proteome</keyword>
<dbReference type="PANTHER" id="PTHR30600">
    <property type="entry name" value="CYTOCHROME C PEROXIDASE-RELATED"/>
    <property type="match status" value="1"/>
</dbReference>
<evidence type="ECO:0000256" key="8">
    <source>
        <dbReference type="PIRSR" id="PIRSR000294-1"/>
    </source>
</evidence>
<keyword evidence="11" id="KW-0575">Peroxidase</keyword>
<evidence type="ECO:0000259" key="10">
    <source>
        <dbReference type="PROSITE" id="PS51007"/>
    </source>
</evidence>
<evidence type="ECO:0000256" key="1">
    <source>
        <dbReference type="ARBA" id="ARBA00004418"/>
    </source>
</evidence>
<keyword evidence="3 9" id="KW-0479">Metal-binding</keyword>
<dbReference type="InterPro" id="IPR051395">
    <property type="entry name" value="Cytochrome_c_Peroxidase/MauG"/>
</dbReference>
<keyword evidence="7 9" id="KW-0408">Iron</keyword>
<keyword evidence="4" id="KW-0732">Signal</keyword>
<evidence type="ECO:0000256" key="5">
    <source>
        <dbReference type="ARBA" id="ARBA00022764"/>
    </source>
</evidence>
<reference evidence="12" key="1">
    <citation type="submission" date="2018-02" db="EMBL/GenBank/DDBJ databases">
        <title>Genome sequencing of Solimonas sp. HR-BB.</title>
        <authorList>
            <person name="Lee Y."/>
            <person name="Jeon C.O."/>
        </authorList>
    </citation>
    <scope>NUCLEOTIDE SEQUENCE [LARGE SCALE GENOMIC DNA]</scope>
    <source>
        <strain evidence="12">HR-U</strain>
    </source>
</reference>
<dbReference type="Pfam" id="PF03150">
    <property type="entry name" value="CCP_MauG"/>
    <property type="match status" value="1"/>
</dbReference>
<dbReference type="GO" id="GO:0020037">
    <property type="term" value="F:heme binding"/>
    <property type="evidence" value="ECO:0007669"/>
    <property type="project" value="InterPro"/>
</dbReference>
<accession>A0A2S7IKN1</accession>
<name>A0A2S7IKN1_9BACT</name>
<feature type="binding site" description="axial binding residue" evidence="9">
    <location>
        <position position="76"/>
    </location>
    <ligand>
        <name>heme c</name>
        <dbReference type="ChEBI" id="CHEBI:61717"/>
        <label>1</label>
    </ligand>
    <ligandPart>
        <name>Fe</name>
        <dbReference type="ChEBI" id="CHEBI:18248"/>
    </ligandPart>
</feature>
<dbReference type="InterPro" id="IPR026259">
    <property type="entry name" value="MauG/Cytc_peroxidase"/>
</dbReference>
<feature type="binding site" description="covalent" evidence="8">
    <location>
        <position position="216"/>
    </location>
    <ligand>
        <name>heme c</name>
        <dbReference type="ChEBI" id="CHEBI:61717"/>
        <label>2</label>
    </ligand>
</feature>
<dbReference type="InterPro" id="IPR004852">
    <property type="entry name" value="Di-haem_cyt_c_peroxidsae"/>
</dbReference>
<dbReference type="PROSITE" id="PS51007">
    <property type="entry name" value="CYTC"/>
    <property type="match status" value="1"/>
</dbReference>
<feature type="binding site" description="covalent" evidence="8">
    <location>
        <position position="72"/>
    </location>
    <ligand>
        <name>heme c</name>
        <dbReference type="ChEBI" id="CHEBI:61717"/>
        <label>1</label>
    </ligand>
</feature>
<evidence type="ECO:0000256" key="9">
    <source>
        <dbReference type="PIRSR" id="PIRSR000294-2"/>
    </source>
</evidence>
<proteinExistence type="predicted"/>
<feature type="binding site" description="covalent" evidence="8">
    <location>
        <position position="219"/>
    </location>
    <ligand>
        <name>heme c</name>
        <dbReference type="ChEBI" id="CHEBI:61717"/>
        <label>2</label>
    </ligand>
</feature>
<comment type="PTM">
    <text evidence="8">Binds 2 heme groups per subunit.</text>
</comment>
<evidence type="ECO:0000313" key="11">
    <source>
        <dbReference type="EMBL" id="PQA58120.1"/>
    </source>
</evidence>
<dbReference type="OrthoDB" id="9805202at2"/>
<dbReference type="AlphaFoldDB" id="A0A2S7IKN1"/>
<gene>
    <name evidence="11" type="ORF">C5O19_00055</name>
</gene>
<dbReference type="RefSeq" id="WP_104709376.1">
    <property type="nucleotide sequence ID" value="NZ_PTRA01000001.1"/>
</dbReference>
<dbReference type="InterPro" id="IPR036909">
    <property type="entry name" value="Cyt_c-like_dom_sf"/>
</dbReference>
<keyword evidence="5" id="KW-0574">Periplasm</keyword>
<comment type="caution">
    <text evidence="11">The sequence shown here is derived from an EMBL/GenBank/DDBJ whole genome shotgun (WGS) entry which is preliminary data.</text>
</comment>
<dbReference type="InterPro" id="IPR009056">
    <property type="entry name" value="Cyt_c-like_dom"/>
</dbReference>
<feature type="binding site" description="axial binding residue" evidence="9">
    <location>
        <position position="220"/>
    </location>
    <ligand>
        <name>heme c</name>
        <dbReference type="ChEBI" id="CHEBI:61717"/>
        <label>2</label>
    </ligand>
    <ligandPart>
        <name>Fe</name>
        <dbReference type="ChEBI" id="CHEBI:18248"/>
    </ligandPart>
</feature>
<evidence type="ECO:0000313" key="12">
    <source>
        <dbReference type="Proteomes" id="UP000239590"/>
    </source>
</evidence>
<dbReference type="GO" id="GO:0009055">
    <property type="term" value="F:electron transfer activity"/>
    <property type="evidence" value="ECO:0007669"/>
    <property type="project" value="InterPro"/>
</dbReference>
<dbReference type="PIRSF" id="PIRSF000294">
    <property type="entry name" value="Cytochrome-c_peroxidase"/>
    <property type="match status" value="1"/>
</dbReference>
<feature type="domain" description="Cytochrome c" evidence="10">
    <location>
        <begin position="203"/>
        <end position="329"/>
    </location>
</feature>
<dbReference type="PANTHER" id="PTHR30600:SF10">
    <property type="entry name" value="BLL6722 PROTEIN"/>
    <property type="match status" value="1"/>
</dbReference>
<evidence type="ECO:0000256" key="4">
    <source>
        <dbReference type="ARBA" id="ARBA00022729"/>
    </source>
</evidence>
<dbReference type="GO" id="GO:0004130">
    <property type="term" value="F:cytochrome-c peroxidase activity"/>
    <property type="evidence" value="ECO:0007669"/>
    <property type="project" value="TreeGrafter"/>
</dbReference>
<comment type="cofactor">
    <cofactor evidence="8">
        <name>heme</name>
        <dbReference type="ChEBI" id="CHEBI:30413"/>
    </cofactor>
    <text evidence="8">Binds 2 heme groups.</text>
</comment>
<dbReference type="GO" id="GO:0046872">
    <property type="term" value="F:metal ion binding"/>
    <property type="evidence" value="ECO:0007669"/>
    <property type="project" value="UniProtKB-KW"/>
</dbReference>
<dbReference type="EMBL" id="PTRA01000001">
    <property type="protein sequence ID" value="PQA58120.1"/>
    <property type="molecule type" value="Genomic_DNA"/>
</dbReference>
<evidence type="ECO:0000256" key="7">
    <source>
        <dbReference type="ARBA" id="ARBA00023004"/>
    </source>
</evidence>
<sequence>MTRLWAGVWIVLLVWSCSSPERTGPEVSFTVPANFPKPLYAFERNPLTTSGVELGKALFNETLLSKDNTISCAECHSQPYGFTHHGHDVSHGIHNLKGTRNSLPLQNLAWESEFFWDGGVPDLDLVPIAPIISEVEMGETMTNVIDKLRATKKYPLLFKKAFGTEEITTARFLQSLSQFMLTLVSANSRYDHFVRKEGVTLTNDEQAGLHLFQQKCSSCHAGELFTDRSYRNNGLFLTSDADEGRFRITNQEKDRYTFRVPSLRNVAVTGPYMHDGRFYTLEAVLDHYAENVHDTPNLDPILKASNGQRGIALTQQERQQIIAFLKTLTDEEFLTNKQLAVP</sequence>
<dbReference type="SUPFAM" id="SSF46626">
    <property type="entry name" value="Cytochrome c"/>
    <property type="match status" value="2"/>
</dbReference>
<comment type="subcellular location">
    <subcellularLocation>
        <location evidence="1">Periplasm</location>
    </subcellularLocation>
</comment>
<dbReference type="Gene3D" id="1.10.760.10">
    <property type="entry name" value="Cytochrome c-like domain"/>
    <property type="match status" value="2"/>
</dbReference>
<evidence type="ECO:0000256" key="6">
    <source>
        <dbReference type="ARBA" id="ARBA00023002"/>
    </source>
</evidence>
<keyword evidence="6" id="KW-0560">Oxidoreductase</keyword>
<dbReference type="Proteomes" id="UP000239590">
    <property type="component" value="Unassembled WGS sequence"/>
</dbReference>
<dbReference type="GO" id="GO:0042597">
    <property type="term" value="C:periplasmic space"/>
    <property type="evidence" value="ECO:0007669"/>
    <property type="project" value="UniProtKB-SubCell"/>
</dbReference>
<evidence type="ECO:0000256" key="3">
    <source>
        <dbReference type="ARBA" id="ARBA00022723"/>
    </source>
</evidence>
<protein>
    <submittedName>
        <fullName evidence="11">Cytochrome-c peroxidase</fullName>
    </submittedName>
</protein>
<feature type="binding site" description="covalent" evidence="8">
    <location>
        <position position="75"/>
    </location>
    <ligand>
        <name>heme c</name>
        <dbReference type="ChEBI" id="CHEBI:61717"/>
        <label>1</label>
    </ligand>
</feature>
<organism evidence="11 12">
    <name type="scientific">Siphonobacter curvatus</name>
    <dbReference type="NCBI Taxonomy" id="2094562"/>
    <lineage>
        <taxon>Bacteria</taxon>
        <taxon>Pseudomonadati</taxon>
        <taxon>Bacteroidota</taxon>
        <taxon>Cytophagia</taxon>
        <taxon>Cytophagales</taxon>
        <taxon>Cytophagaceae</taxon>
        <taxon>Siphonobacter</taxon>
    </lineage>
</organism>
<evidence type="ECO:0000256" key="2">
    <source>
        <dbReference type="ARBA" id="ARBA00022617"/>
    </source>
</evidence>